<name>X1AMR7_9ZZZZ</name>
<reference evidence="1" key="1">
    <citation type="journal article" date="2014" name="Front. Microbiol.">
        <title>High frequency of phylogenetically diverse reductive dehalogenase-homologous genes in deep subseafloor sedimentary metagenomes.</title>
        <authorList>
            <person name="Kawai M."/>
            <person name="Futagami T."/>
            <person name="Toyoda A."/>
            <person name="Takaki Y."/>
            <person name="Nishi S."/>
            <person name="Hori S."/>
            <person name="Arai W."/>
            <person name="Tsubouchi T."/>
            <person name="Morono Y."/>
            <person name="Uchiyama I."/>
            <person name="Ito T."/>
            <person name="Fujiyama A."/>
            <person name="Inagaki F."/>
            <person name="Takami H."/>
        </authorList>
    </citation>
    <scope>NUCLEOTIDE SEQUENCE</scope>
    <source>
        <strain evidence="1">Expedition CK06-06</strain>
    </source>
</reference>
<gene>
    <name evidence="1" type="ORF">S01H4_06162</name>
</gene>
<sequence length="43" mass="5015">LLEAGNKYCFLFTDLSNPTSNSIYQKVGYKPVIDENHYKFLDK</sequence>
<organism evidence="1">
    <name type="scientific">marine sediment metagenome</name>
    <dbReference type="NCBI Taxonomy" id="412755"/>
    <lineage>
        <taxon>unclassified sequences</taxon>
        <taxon>metagenomes</taxon>
        <taxon>ecological metagenomes</taxon>
    </lineage>
</organism>
<evidence type="ECO:0008006" key="2">
    <source>
        <dbReference type="Google" id="ProtNLM"/>
    </source>
</evidence>
<comment type="caution">
    <text evidence="1">The sequence shown here is derived from an EMBL/GenBank/DDBJ whole genome shotgun (WGS) entry which is preliminary data.</text>
</comment>
<proteinExistence type="predicted"/>
<protein>
    <recommendedName>
        <fullName evidence="2">FR47-like domain-containing protein</fullName>
    </recommendedName>
</protein>
<dbReference type="SUPFAM" id="SSF55729">
    <property type="entry name" value="Acyl-CoA N-acyltransferases (Nat)"/>
    <property type="match status" value="1"/>
</dbReference>
<dbReference type="EMBL" id="BART01001862">
    <property type="protein sequence ID" value="GAG73668.1"/>
    <property type="molecule type" value="Genomic_DNA"/>
</dbReference>
<dbReference type="InterPro" id="IPR016181">
    <property type="entry name" value="Acyl_CoA_acyltransferase"/>
</dbReference>
<accession>X1AMR7</accession>
<dbReference type="AlphaFoldDB" id="X1AMR7"/>
<evidence type="ECO:0000313" key="1">
    <source>
        <dbReference type="EMBL" id="GAG73668.1"/>
    </source>
</evidence>
<feature type="non-terminal residue" evidence="1">
    <location>
        <position position="1"/>
    </location>
</feature>